<feature type="compositionally biased region" description="Basic and acidic residues" evidence="1">
    <location>
        <begin position="849"/>
        <end position="865"/>
    </location>
</feature>
<dbReference type="InterPro" id="IPR018723">
    <property type="entry name" value="DUF2254_membrane"/>
</dbReference>
<feature type="transmembrane region" description="Helical" evidence="2">
    <location>
        <begin position="340"/>
        <end position="355"/>
    </location>
</feature>
<feature type="compositionally biased region" description="Basic and acidic residues" evidence="1">
    <location>
        <begin position="921"/>
        <end position="950"/>
    </location>
</feature>
<feature type="compositionally biased region" description="Basic and acidic residues" evidence="1">
    <location>
        <begin position="832"/>
        <end position="842"/>
    </location>
</feature>
<gene>
    <name evidence="3" type="ORF">FVE85_9286</name>
</gene>
<protein>
    <submittedName>
        <fullName evidence="3">Uncharacterized protein</fullName>
    </submittedName>
</protein>
<feature type="compositionally biased region" description="Low complexity" evidence="1">
    <location>
        <begin position="906"/>
        <end position="920"/>
    </location>
</feature>
<reference evidence="4" key="1">
    <citation type="journal article" date="2019" name="Nat. Commun.">
        <title>Expansion of phycobilisome linker gene families in mesophilic red algae.</title>
        <authorList>
            <person name="Lee J."/>
            <person name="Kim D."/>
            <person name="Bhattacharya D."/>
            <person name="Yoon H.S."/>
        </authorList>
    </citation>
    <scope>NUCLEOTIDE SEQUENCE [LARGE SCALE GENOMIC DNA]</scope>
    <source>
        <strain evidence="4">CCMP 1328</strain>
    </source>
</reference>
<feature type="compositionally biased region" description="Polar residues" evidence="1">
    <location>
        <begin position="755"/>
        <end position="764"/>
    </location>
</feature>
<organism evidence="3 4">
    <name type="scientific">Porphyridium purpureum</name>
    <name type="common">Red alga</name>
    <name type="synonym">Porphyridium cruentum</name>
    <dbReference type="NCBI Taxonomy" id="35688"/>
    <lineage>
        <taxon>Eukaryota</taxon>
        <taxon>Rhodophyta</taxon>
        <taxon>Bangiophyceae</taxon>
        <taxon>Porphyridiales</taxon>
        <taxon>Porphyridiaceae</taxon>
        <taxon>Porphyridium</taxon>
    </lineage>
</organism>
<evidence type="ECO:0000313" key="4">
    <source>
        <dbReference type="Proteomes" id="UP000324585"/>
    </source>
</evidence>
<name>A0A5J4YQP5_PORPP</name>
<feature type="compositionally biased region" description="Basic and acidic residues" evidence="1">
    <location>
        <begin position="810"/>
        <end position="825"/>
    </location>
</feature>
<feature type="transmembrane region" description="Helical" evidence="2">
    <location>
        <begin position="188"/>
        <end position="207"/>
    </location>
</feature>
<comment type="caution">
    <text evidence="3">The sequence shown here is derived from an EMBL/GenBank/DDBJ whole genome shotgun (WGS) entry which is preliminary data.</text>
</comment>
<keyword evidence="2" id="KW-1133">Transmembrane helix</keyword>
<dbReference type="OrthoDB" id="12813at2759"/>
<feature type="compositionally biased region" description="Basic and acidic residues" evidence="1">
    <location>
        <begin position="1025"/>
        <end position="1036"/>
    </location>
</feature>
<evidence type="ECO:0000256" key="1">
    <source>
        <dbReference type="SAM" id="MobiDB-lite"/>
    </source>
</evidence>
<dbReference type="Proteomes" id="UP000324585">
    <property type="component" value="Unassembled WGS sequence"/>
</dbReference>
<feature type="compositionally biased region" description="Basic and acidic residues" evidence="1">
    <location>
        <begin position="633"/>
        <end position="660"/>
    </location>
</feature>
<keyword evidence="4" id="KW-1185">Reference proteome</keyword>
<dbReference type="Pfam" id="PF10011">
    <property type="entry name" value="DUF2254"/>
    <property type="match status" value="1"/>
</dbReference>
<keyword evidence="2" id="KW-0472">Membrane</keyword>
<feature type="compositionally biased region" description="Basic and acidic residues" evidence="1">
    <location>
        <begin position="668"/>
        <end position="682"/>
    </location>
</feature>
<evidence type="ECO:0000256" key="2">
    <source>
        <dbReference type="SAM" id="Phobius"/>
    </source>
</evidence>
<sequence>MENESVKRTLAKTETWQAGFRAELYGTVNPLNAALTEGEVESELGSYAQLNASAQAQRRDRIDTDKASTKQRRASVGRARVSLRLIRASEYFQTSLWTLPIISMTVNFIAGALIASVGEGNIQTGDGYKWWFNGTPEAALSIFTYVGGFIIGLTGTVFSLCIVAFQVAGVTYSARLLTGLMSRRPTKIVLCIFLGTFAYSFAGVMCTQTDAEMPFVPSVAVNVMVIHVVAVVLGLVYYLHYVVTSMNVSVLMDNVASDTLATIPQIHDPLNKLTMFEQDLERSEKQGSYQLDEIIGLPVVPPGALQIVSEKSGYLRSVSELYLTRMADASGFVVRLRPRIGEYITFGTLMAWLWFPDRSTESLGVSYRRQLEKDVRACFQYGSNRSILQDVEFGLHQITDVALKALKSGISDPTTASEALDRHERLFSEIAARRCDPRIIRAPQDGFRVLVAIPRPSFNNLLDSVAHPLRSYGIRDVYVSRRLQYMLGAVGRRVNQEVALVHGAKKMRLSSRIRRIEYHLGLVLNEAKRMHGENSAEFEAITYATEHAFFLIHSGKTQIVRSYSGMSHHHFSNNGDSPRDVKEDPQTNFDGNDTQSPNSTAGSGRSGGDVPAQVCEQEKEEQAEGPATTFEDIQQRKEDQDATRSEDESEEGQSKKKCDDAVSQGSMTDEKGSQSERLRGADPLESGAAKSKEFEAGRDCAQKDVAGVAAEDEAKEQEIEPAVALKNTREGSRGDGEKSQNGSVSRQEEGRHSEGQLQSGSFSGRDQDVSKPGSEDHEHKAFRVRDLFTPALALAKGRGDSSATSAPAELESRASPDSSLLHEFDGPGITFEDIKEQERRAESSASVLEQEHKASSKDIRMKEKGTGGTSRSSEPVSQASSSAKSSSGDEHAESIDRKRSPHKRAATVTSTSAESASDSETPAHEEKVMDKYSRADSSESEAERDKDHGGKGRKKSKKAAEKKNKKSQMNTSAESKSDTGSETSTKEENIVTRHSRADSSGQESEADNEHDGKNREKSRKAHEKKNRESKKDKSVESESESSSETSVDEDNIMSKYKS</sequence>
<feature type="compositionally biased region" description="Acidic residues" evidence="1">
    <location>
        <begin position="1037"/>
        <end position="1051"/>
    </location>
</feature>
<feature type="compositionally biased region" description="Basic and acidic residues" evidence="1">
    <location>
        <begin position="765"/>
        <end position="786"/>
    </location>
</feature>
<feature type="compositionally biased region" description="Low complexity" evidence="1">
    <location>
        <begin position="870"/>
        <end position="886"/>
    </location>
</feature>
<keyword evidence="2" id="KW-0812">Transmembrane</keyword>
<feature type="transmembrane region" description="Helical" evidence="2">
    <location>
        <begin position="96"/>
        <end position="118"/>
    </location>
</feature>
<feature type="region of interest" description="Disordered" evidence="1">
    <location>
        <begin position="570"/>
        <end position="1058"/>
    </location>
</feature>
<dbReference type="AlphaFoldDB" id="A0A5J4YQP5"/>
<dbReference type="EMBL" id="VRMN01000008">
    <property type="protein sequence ID" value="KAA8493014.1"/>
    <property type="molecule type" value="Genomic_DNA"/>
</dbReference>
<feature type="compositionally biased region" description="Basic and acidic residues" evidence="1">
    <location>
        <begin position="727"/>
        <end position="738"/>
    </location>
</feature>
<evidence type="ECO:0000313" key="3">
    <source>
        <dbReference type="EMBL" id="KAA8493014.1"/>
    </source>
</evidence>
<accession>A0A5J4YQP5</accession>
<feature type="compositionally biased region" description="Basic and acidic residues" evidence="1">
    <location>
        <begin position="887"/>
        <end position="898"/>
    </location>
</feature>
<feature type="transmembrane region" description="Helical" evidence="2">
    <location>
        <begin position="219"/>
        <end position="239"/>
    </location>
</feature>
<feature type="transmembrane region" description="Helical" evidence="2">
    <location>
        <begin position="138"/>
        <end position="167"/>
    </location>
</feature>
<feature type="compositionally biased region" description="Basic and acidic residues" evidence="1">
    <location>
        <begin position="975"/>
        <end position="997"/>
    </location>
</feature>
<feature type="compositionally biased region" description="Polar residues" evidence="1">
    <location>
        <begin position="586"/>
        <end position="603"/>
    </location>
</feature>
<proteinExistence type="predicted"/>
<feature type="compositionally biased region" description="Basic and acidic residues" evidence="1">
    <location>
        <begin position="690"/>
        <end position="702"/>
    </location>
</feature>